<sequence length="74" mass="8635">WISGETRQHKDALKAAGCRWSSSKTMWYWRHPEDARGHYRGKRSMNEIRSKYGSQVFDADGRERTAYNRLGATA</sequence>
<protein>
    <submittedName>
        <fullName evidence="1">DnaJ domain protein</fullName>
    </submittedName>
</protein>
<dbReference type="AlphaFoldDB" id="K1SUN2"/>
<proteinExistence type="predicted"/>
<comment type="caution">
    <text evidence="1">The sequence shown here is derived from an EMBL/GenBank/DDBJ whole genome shotgun (WGS) entry which is preliminary data.</text>
</comment>
<name>K1SUN2_9ZZZZ</name>
<feature type="non-terminal residue" evidence="1">
    <location>
        <position position="1"/>
    </location>
</feature>
<organism evidence="1">
    <name type="scientific">human gut metagenome</name>
    <dbReference type="NCBI Taxonomy" id="408170"/>
    <lineage>
        <taxon>unclassified sequences</taxon>
        <taxon>metagenomes</taxon>
        <taxon>organismal metagenomes</taxon>
    </lineage>
</organism>
<reference evidence="1" key="1">
    <citation type="journal article" date="2013" name="Environ. Microbiol.">
        <title>Microbiota from the distal guts of lean and obese adolescents exhibit partial functional redundancy besides clear differences in community structure.</title>
        <authorList>
            <person name="Ferrer M."/>
            <person name="Ruiz A."/>
            <person name="Lanza F."/>
            <person name="Haange S.B."/>
            <person name="Oberbach A."/>
            <person name="Till H."/>
            <person name="Bargiela R."/>
            <person name="Campoy C."/>
            <person name="Segura M.T."/>
            <person name="Richter M."/>
            <person name="von Bergen M."/>
            <person name="Seifert J."/>
            <person name="Suarez A."/>
        </authorList>
    </citation>
    <scope>NUCLEOTIDE SEQUENCE</scope>
</reference>
<dbReference type="EMBL" id="AJWZ01005882">
    <property type="protein sequence ID" value="EKC61343.1"/>
    <property type="molecule type" value="Genomic_DNA"/>
</dbReference>
<evidence type="ECO:0000313" key="1">
    <source>
        <dbReference type="EMBL" id="EKC61343.1"/>
    </source>
</evidence>
<gene>
    <name evidence="1" type="ORF">OBE_08527</name>
</gene>
<accession>K1SUN2</accession>